<accession>C9XXZ9</accession>
<dbReference type="EMBL" id="FN543093">
    <property type="protein sequence ID" value="CBA28869.1"/>
    <property type="molecule type" value="Genomic_DNA"/>
</dbReference>
<keyword evidence="2" id="KW-1185">Reference proteome</keyword>
<reference evidence="2" key="2">
    <citation type="journal article" date="2011" name="J. Bacteriol.">
        <title>Complete genome sequence of Cronobacter turicensis LMG 23827, a food-borne pathogen causing deaths in neonates.</title>
        <authorList>
            <person name="Stephan R."/>
            <person name="Lehner A."/>
            <person name="Tischler P."/>
            <person name="Rattei T."/>
        </authorList>
    </citation>
    <scope>NUCLEOTIDE SEQUENCE [LARGE SCALE GENOMIC DNA]</scope>
    <source>
        <strain evidence="2">DSM 18703 / CCUG 55852 / LMG 23827 / z3032</strain>
    </source>
</reference>
<dbReference type="Proteomes" id="UP000002069">
    <property type="component" value="Chromosome"/>
</dbReference>
<organism evidence="1 2">
    <name type="scientific">Cronobacter turicensis (strain DSM 18703 / CCUG 55852 / LMG 23827 / z3032)</name>
    <dbReference type="NCBI Taxonomy" id="693216"/>
    <lineage>
        <taxon>Bacteria</taxon>
        <taxon>Pseudomonadati</taxon>
        <taxon>Pseudomonadota</taxon>
        <taxon>Gammaproteobacteria</taxon>
        <taxon>Enterobacterales</taxon>
        <taxon>Enterobacteriaceae</taxon>
        <taxon>Cronobacter</taxon>
    </lineage>
</organism>
<dbReference type="HOGENOM" id="CLU_187723_0_0_6"/>
<evidence type="ECO:0000313" key="2">
    <source>
        <dbReference type="Proteomes" id="UP000002069"/>
    </source>
</evidence>
<evidence type="ECO:0000313" key="1">
    <source>
        <dbReference type="EMBL" id="CBA28869.1"/>
    </source>
</evidence>
<proteinExistence type="predicted"/>
<name>C9XXZ9_CROTZ</name>
<dbReference type="KEGG" id="ctu:CTU_11330"/>
<protein>
    <submittedName>
        <fullName evidence="1">Uncharacterized protein</fullName>
    </submittedName>
</protein>
<sequence>MTKIYITKYALTSGIFTAEADVNTEKRMASFRGSESGFVQYYHGNDFHFNKEDALARAEEMRNKKLKSLDKQMKKISAMKFEIQD</sequence>
<gene>
    <name evidence="1" type="ordered locus">Ctu_11330</name>
</gene>
<dbReference type="PATRIC" id="fig|693216.3.peg.1097"/>
<reference evidence="1 2" key="1">
    <citation type="journal article" date="2010" name="J. Bacteriol.">
        <title>Complete Genome Sequence of Cronobacter turicensis LMG 23827, a foodborne pathogen causing deaths in neonates.</title>
        <authorList>
            <person name="Stephan R."/>
            <person name="Lehner A."/>
            <person name="Tischler P."/>
            <person name="Rattei T."/>
        </authorList>
    </citation>
    <scope>NUCLEOTIDE SEQUENCE [LARGE SCALE GENOMIC DNA]</scope>
    <source>
        <strain evidence="2">DSM 18703 / CCUG 55852 / LMG 23827 / z3032</strain>
    </source>
</reference>
<dbReference type="AlphaFoldDB" id="C9XXZ9"/>